<comment type="catalytic activity">
    <reaction evidence="7">
        <text>IMP + L-aspartate + GTP = N(6)-(1,2-dicarboxyethyl)-AMP + GDP + phosphate + 2 H(+)</text>
        <dbReference type="Rhea" id="RHEA:15753"/>
        <dbReference type="ChEBI" id="CHEBI:15378"/>
        <dbReference type="ChEBI" id="CHEBI:29991"/>
        <dbReference type="ChEBI" id="CHEBI:37565"/>
        <dbReference type="ChEBI" id="CHEBI:43474"/>
        <dbReference type="ChEBI" id="CHEBI:57567"/>
        <dbReference type="ChEBI" id="CHEBI:58053"/>
        <dbReference type="ChEBI" id="CHEBI:58189"/>
        <dbReference type="EC" id="6.3.4.4"/>
    </reaction>
</comment>
<keyword evidence="4 7" id="KW-0658">Purine biosynthesis</keyword>
<feature type="binding site" description="in other chain" evidence="7">
    <location>
        <position position="147"/>
    </location>
    <ligand>
        <name>IMP</name>
        <dbReference type="ChEBI" id="CHEBI:58053"/>
        <note>ligand shared between dimeric partners</note>
    </ligand>
</feature>
<reference evidence="9" key="1">
    <citation type="journal article" date="2017" name="Genome Announc.">
        <title>Draft Genome Sequence of Terrimicrobium sacchariphilum NM-5T, a Facultative Anaerobic Soil Bacterium of the Class Spartobacteria.</title>
        <authorList>
            <person name="Qiu Y.L."/>
            <person name="Tourlousse D.M."/>
            <person name="Matsuura N."/>
            <person name="Ohashi A."/>
            <person name="Sekiguchi Y."/>
        </authorList>
    </citation>
    <scope>NUCLEOTIDE SEQUENCE [LARGE SCALE GENOMIC DNA]</scope>
    <source>
        <strain evidence="9">NM-5</strain>
    </source>
</reference>
<evidence type="ECO:0000313" key="9">
    <source>
        <dbReference type="Proteomes" id="UP000076023"/>
    </source>
</evidence>
<comment type="similarity">
    <text evidence="7">Belongs to the adenylosuccinate synthetase family.</text>
</comment>
<organism evidence="8 9">
    <name type="scientific">Terrimicrobium sacchariphilum</name>
    <dbReference type="NCBI Taxonomy" id="690879"/>
    <lineage>
        <taxon>Bacteria</taxon>
        <taxon>Pseudomonadati</taxon>
        <taxon>Verrucomicrobiota</taxon>
        <taxon>Terrimicrobiia</taxon>
        <taxon>Terrimicrobiales</taxon>
        <taxon>Terrimicrobiaceae</taxon>
        <taxon>Terrimicrobium</taxon>
    </lineage>
</organism>
<dbReference type="HAMAP" id="MF_00011">
    <property type="entry name" value="Adenylosucc_synth"/>
    <property type="match status" value="1"/>
</dbReference>
<dbReference type="PANTHER" id="PTHR11846:SF0">
    <property type="entry name" value="ADENYLOSUCCINATE SYNTHETASE"/>
    <property type="match status" value="1"/>
</dbReference>
<feature type="active site" description="Proton donor" evidence="7">
    <location>
        <position position="58"/>
    </location>
</feature>
<dbReference type="FunCoup" id="A0A146G4H1">
    <property type="interactions" value="567"/>
</dbReference>
<comment type="subunit">
    <text evidence="7">Homodimer.</text>
</comment>
<feature type="binding site" description="in other chain" evidence="7">
    <location>
        <position position="302"/>
    </location>
    <ligand>
        <name>IMP</name>
        <dbReference type="ChEBI" id="CHEBI:58053"/>
        <note>ligand shared between dimeric partners</note>
    </ligand>
</feature>
<dbReference type="GO" id="GO:0044208">
    <property type="term" value="P:'de novo' AMP biosynthetic process"/>
    <property type="evidence" value="ECO:0007669"/>
    <property type="project" value="UniProtKB-UniRule"/>
</dbReference>
<dbReference type="Pfam" id="PF00709">
    <property type="entry name" value="Adenylsucc_synt"/>
    <property type="match status" value="2"/>
</dbReference>
<feature type="binding site" evidence="7">
    <location>
        <position position="367"/>
    </location>
    <ligand>
        <name>GTP</name>
        <dbReference type="ChEBI" id="CHEBI:37565"/>
    </ligand>
</feature>
<dbReference type="GO" id="GO:0005525">
    <property type="term" value="F:GTP binding"/>
    <property type="evidence" value="ECO:0007669"/>
    <property type="project" value="UniProtKB-UniRule"/>
</dbReference>
<feature type="binding site" evidence="7">
    <location>
        <begin position="361"/>
        <end position="367"/>
    </location>
    <ligand>
        <name>substrate</name>
    </ligand>
</feature>
<dbReference type="EMBL" id="BDCO01000002">
    <property type="protein sequence ID" value="GAT31728.1"/>
    <property type="molecule type" value="Genomic_DNA"/>
</dbReference>
<evidence type="ECO:0000256" key="2">
    <source>
        <dbReference type="ARBA" id="ARBA00022723"/>
    </source>
</evidence>
<evidence type="ECO:0000256" key="1">
    <source>
        <dbReference type="ARBA" id="ARBA00022598"/>
    </source>
</evidence>
<protein>
    <recommendedName>
        <fullName evidence="7">Adenylosuccinate synthetase</fullName>
        <shortName evidence="7">AMPSase</shortName>
        <shortName evidence="7">AdSS</shortName>
        <ecNumber evidence="7">6.3.4.4</ecNumber>
    </recommendedName>
    <alternativeName>
        <fullName evidence="7">IMP--aspartate ligase</fullName>
    </alternativeName>
</protein>
<keyword evidence="1 7" id="KW-0436">Ligase</keyword>
<comment type="subcellular location">
    <subcellularLocation>
        <location evidence="7">Cytoplasm</location>
    </subcellularLocation>
</comment>
<dbReference type="RefSeq" id="WP_075077613.1">
    <property type="nucleotide sequence ID" value="NZ_BDCO01000002.1"/>
</dbReference>
<dbReference type="UniPathway" id="UPA00075">
    <property type="reaction ID" value="UER00335"/>
</dbReference>
<dbReference type="InterPro" id="IPR042110">
    <property type="entry name" value="Adenylosuccinate_synth_dom2"/>
</dbReference>
<feature type="binding site" description="in other chain" evidence="7">
    <location>
        <position position="287"/>
    </location>
    <ligand>
        <name>IMP</name>
        <dbReference type="ChEBI" id="CHEBI:58053"/>
        <note>ligand shared between dimeric partners</note>
    </ligand>
</feature>
<keyword evidence="7" id="KW-0963">Cytoplasm</keyword>
<comment type="caution">
    <text evidence="7">Lacks conserved residue(s) required for the propagation of feature annotation.</text>
</comment>
<dbReference type="Gene3D" id="1.10.300.10">
    <property type="entry name" value="Adenylosuccinate Synthetase, subunit A, domain 2"/>
    <property type="match status" value="1"/>
</dbReference>
<dbReference type="PANTHER" id="PTHR11846">
    <property type="entry name" value="ADENYLOSUCCINATE SYNTHETASE"/>
    <property type="match status" value="1"/>
</dbReference>
<dbReference type="GO" id="GO:0004019">
    <property type="term" value="F:adenylosuccinate synthase activity"/>
    <property type="evidence" value="ECO:0007669"/>
    <property type="project" value="UniProtKB-UniRule"/>
</dbReference>
<keyword evidence="6 7" id="KW-0342">GTP-binding</keyword>
<feature type="binding site" evidence="7">
    <location>
        <begin position="57"/>
        <end position="59"/>
    </location>
    <ligand>
        <name>GTP</name>
        <dbReference type="ChEBI" id="CHEBI:37565"/>
    </ligand>
</feature>
<comment type="cofactor">
    <cofactor evidence="7">
        <name>Mg(2+)</name>
        <dbReference type="ChEBI" id="CHEBI:18420"/>
    </cofactor>
    <text evidence="7">Binds 1 Mg(2+) ion per subunit.</text>
</comment>
<dbReference type="EC" id="6.3.4.4" evidence="7"/>
<feature type="active site" description="Proton acceptor" evidence="7">
    <location>
        <position position="20"/>
    </location>
</feature>
<proteinExistence type="inferred from homology"/>
<comment type="pathway">
    <text evidence="7">Purine metabolism; AMP biosynthesis via de novo pathway; AMP from IMP: step 1/2.</text>
</comment>
<comment type="caution">
    <text evidence="8">The sequence shown here is derived from an EMBL/GenBank/DDBJ whole genome shotgun (WGS) entry which is preliminary data.</text>
</comment>
<dbReference type="AlphaFoldDB" id="A0A146G4H1"/>
<dbReference type="InterPro" id="IPR042111">
    <property type="entry name" value="Adenylosuccinate_synth_dom3"/>
</dbReference>
<dbReference type="InterPro" id="IPR042109">
    <property type="entry name" value="Adenylosuccinate_synth_dom1"/>
</dbReference>
<dbReference type="SUPFAM" id="SSF52540">
    <property type="entry name" value="P-loop containing nucleoside triphosphate hydrolases"/>
    <property type="match status" value="1"/>
</dbReference>
<feature type="binding site" description="in other chain" evidence="7">
    <location>
        <position position="365"/>
    </location>
    <ligand>
        <name>IMP</name>
        <dbReference type="ChEBI" id="CHEBI:58053"/>
        <note>ligand shared between dimeric partners</note>
    </ligand>
</feature>
<dbReference type="InParanoid" id="A0A146G4H1"/>
<keyword evidence="2 7" id="KW-0479">Metal-binding</keyword>
<dbReference type="GO" id="GO:0005737">
    <property type="term" value="C:cytoplasm"/>
    <property type="evidence" value="ECO:0007669"/>
    <property type="project" value="UniProtKB-SubCell"/>
</dbReference>
<feature type="binding site" evidence="7">
    <location>
        <position position="57"/>
    </location>
    <ligand>
        <name>Mg(2+)</name>
        <dbReference type="ChEBI" id="CHEBI:18420"/>
    </ligand>
</feature>
<comment type="function">
    <text evidence="7">Plays an important role in the de novo pathway of purine nucleotide biosynthesis. Catalyzes the first committed step in the biosynthesis of AMP from IMP.</text>
</comment>
<dbReference type="Proteomes" id="UP000076023">
    <property type="component" value="Unassembled WGS sequence"/>
</dbReference>
<evidence type="ECO:0000256" key="7">
    <source>
        <dbReference type="HAMAP-Rule" id="MF_00011"/>
    </source>
</evidence>
<dbReference type="GO" id="GO:0000287">
    <property type="term" value="F:magnesium ion binding"/>
    <property type="evidence" value="ECO:0007669"/>
    <property type="project" value="UniProtKB-UniRule"/>
</dbReference>
<name>A0A146G4H1_TERSA</name>
<feature type="binding site" description="in other chain" evidence="7">
    <location>
        <begin position="20"/>
        <end position="23"/>
    </location>
    <ligand>
        <name>IMP</name>
        <dbReference type="ChEBI" id="CHEBI:58053"/>
        <note>ligand shared between dimeric partners</note>
    </ligand>
</feature>
<dbReference type="InterPro" id="IPR027417">
    <property type="entry name" value="P-loop_NTPase"/>
</dbReference>
<feature type="binding site" evidence="7">
    <location>
        <begin position="19"/>
        <end position="25"/>
    </location>
    <ligand>
        <name>GTP</name>
        <dbReference type="ChEBI" id="CHEBI:37565"/>
    </ligand>
</feature>
<keyword evidence="3 7" id="KW-0547">Nucleotide-binding</keyword>
<dbReference type="Gene3D" id="3.40.440.10">
    <property type="entry name" value="Adenylosuccinate Synthetase, subunit A, domain 1"/>
    <property type="match status" value="1"/>
</dbReference>
<dbReference type="STRING" id="690879.TSACC_2122"/>
<feature type="binding site" description="in other chain" evidence="7">
    <location>
        <begin position="55"/>
        <end position="58"/>
    </location>
    <ligand>
        <name>IMP</name>
        <dbReference type="ChEBI" id="CHEBI:58053"/>
        <note>ligand shared between dimeric partners</note>
    </ligand>
</feature>
<accession>A0A146G4H1</accession>
<feature type="binding site" evidence="7">
    <location>
        <begin position="493"/>
        <end position="495"/>
    </location>
    <ligand>
        <name>GTP</name>
        <dbReference type="ChEBI" id="CHEBI:37565"/>
    </ligand>
</feature>
<keyword evidence="5 7" id="KW-0460">Magnesium</keyword>
<dbReference type="GO" id="GO:0046040">
    <property type="term" value="P:IMP metabolic process"/>
    <property type="evidence" value="ECO:0007669"/>
    <property type="project" value="TreeGrafter"/>
</dbReference>
<evidence type="ECO:0000256" key="4">
    <source>
        <dbReference type="ARBA" id="ARBA00022755"/>
    </source>
</evidence>
<evidence type="ECO:0000256" key="5">
    <source>
        <dbReference type="ARBA" id="ARBA00022842"/>
    </source>
</evidence>
<feature type="binding site" evidence="7">
    <location>
        <begin position="393"/>
        <end position="395"/>
    </location>
    <ligand>
        <name>GTP</name>
        <dbReference type="ChEBI" id="CHEBI:37565"/>
    </ligand>
</feature>
<evidence type="ECO:0000256" key="3">
    <source>
        <dbReference type="ARBA" id="ARBA00022741"/>
    </source>
</evidence>
<keyword evidence="9" id="KW-1185">Reference proteome</keyword>
<dbReference type="SMART" id="SM00788">
    <property type="entry name" value="Adenylsucc_synt"/>
    <property type="match status" value="1"/>
</dbReference>
<gene>
    <name evidence="7" type="primary">purA</name>
    <name evidence="8" type="ORF">TSACC_2122</name>
</gene>
<sequence length="515" mass="56964">MALTPFSSLLIADTGISTGDEGKGRLILEIIDELRESTGNPDAVAAVMKVNGGSNSGHSVADVKLNLIPGGVVDTTLPHLLIGCGVVADPRKFLWEAAYAELHGYPTLSRLRIDERTLVSDLSHRLLDLAWEDYRVHVLKEEPRGSTGRGITPAYTDEIAQFQITYADFRSEKAVFARKVRARADRAVRVIEHVCQLRPERWPELFDTLSNAETRANKETIDAGIFAAEEFDFRSFKGPQPFTLNVDLLVDAYWEAGQKLVACVTDVREIVLQSVEAGRSIIGEFGQAYWLDKRHGFPPNVTASHTFTPEFFQSAGIPAQPVHTIGCCKAYDTKVGTHVFLTELTDEHPLGRTLRRIEFGSTTGRQRMVGWFDAVEKGDALRYGGYQDLALNKLDALSYGGDWTEGELAICVAYEAPDGTRVSHVPRDDAFRRTLKPVYKMLPGWSEDLSGIRRYADLPAAARRYVAEVMAAIVNIAYGENRPSVLPNLRYIGVGPLRSQIIKDVPTTGELLSSL</sequence>
<dbReference type="InterPro" id="IPR001114">
    <property type="entry name" value="Adenylosuccinate_synthetase"/>
</dbReference>
<dbReference type="Gene3D" id="3.90.170.10">
    <property type="entry name" value="Adenylosuccinate Synthetase, subunit A, domain 3"/>
    <property type="match status" value="1"/>
</dbReference>
<feature type="binding site" evidence="7">
    <location>
        <position position="20"/>
    </location>
    <ligand>
        <name>Mg(2+)</name>
        <dbReference type="ChEBI" id="CHEBI:18420"/>
    </ligand>
</feature>
<dbReference type="OrthoDB" id="9807553at2"/>
<evidence type="ECO:0000313" key="8">
    <source>
        <dbReference type="EMBL" id="GAT31728.1"/>
    </source>
</evidence>
<evidence type="ECO:0000256" key="6">
    <source>
        <dbReference type="ARBA" id="ARBA00023134"/>
    </source>
</evidence>